<comment type="catalytic activity">
    <reaction evidence="9">
        <text>(S)-dihydroorotate + A = orotate + AH2</text>
        <dbReference type="Rhea" id="RHEA:18073"/>
        <dbReference type="ChEBI" id="CHEBI:13193"/>
        <dbReference type="ChEBI" id="CHEBI:17499"/>
        <dbReference type="ChEBI" id="CHEBI:30839"/>
        <dbReference type="ChEBI" id="CHEBI:30864"/>
    </reaction>
</comment>
<feature type="binding site" evidence="9">
    <location>
        <position position="215"/>
    </location>
    <ligand>
        <name>FMN</name>
        <dbReference type="ChEBI" id="CHEBI:58210"/>
    </ligand>
</feature>
<evidence type="ECO:0000313" key="12">
    <source>
        <dbReference type="Proteomes" id="UP000245921"/>
    </source>
</evidence>
<dbReference type="CDD" id="cd04740">
    <property type="entry name" value="DHOD_1B_like"/>
    <property type="match status" value="1"/>
</dbReference>
<comment type="pathway">
    <text evidence="2 9">Pyrimidine metabolism; UMP biosynthesis via de novo pathway.</text>
</comment>
<dbReference type="SUPFAM" id="SSF51395">
    <property type="entry name" value="FMN-linked oxidoreductases"/>
    <property type="match status" value="1"/>
</dbReference>
<keyword evidence="6 9" id="KW-0288">FMN</keyword>
<feature type="binding site" evidence="9">
    <location>
        <begin position="264"/>
        <end position="265"/>
    </location>
    <ligand>
        <name>FMN</name>
        <dbReference type="ChEBI" id="CHEBI:58210"/>
    </ligand>
</feature>
<dbReference type="PROSITE" id="PS00911">
    <property type="entry name" value="DHODEHASE_1"/>
    <property type="match status" value="1"/>
</dbReference>
<dbReference type="PANTHER" id="PTHR48109">
    <property type="entry name" value="DIHYDROOROTATE DEHYDROGENASE (QUINONE), MITOCHONDRIAL-RELATED"/>
    <property type="match status" value="1"/>
</dbReference>
<comment type="caution">
    <text evidence="9">Lacks conserved residue(s) required for the propagation of feature annotation.</text>
</comment>
<evidence type="ECO:0000313" key="11">
    <source>
        <dbReference type="EMBL" id="PWJ95051.1"/>
    </source>
</evidence>
<name>A0AA45C706_9BACT</name>
<keyword evidence="12" id="KW-1185">Reference proteome</keyword>
<keyword evidence="8 9" id="KW-0560">Oxidoreductase</keyword>
<gene>
    <name evidence="9" type="primary">pyrD</name>
    <name evidence="11" type="ORF">C7380_1076</name>
</gene>
<accession>A0AA45C706</accession>
<dbReference type="NCBIfam" id="NF005574">
    <property type="entry name" value="PRK07259.1"/>
    <property type="match status" value="1"/>
</dbReference>
<dbReference type="AlphaFoldDB" id="A0AA45C706"/>
<dbReference type="InterPro" id="IPR001295">
    <property type="entry name" value="Dihydroorotate_DH_CS"/>
</dbReference>
<evidence type="ECO:0000256" key="1">
    <source>
        <dbReference type="ARBA" id="ARBA00004496"/>
    </source>
</evidence>
<comment type="subcellular location">
    <subcellularLocation>
        <location evidence="1 9">Cytoplasm</location>
    </subcellularLocation>
</comment>
<feature type="binding site" evidence="9">
    <location>
        <begin position="190"/>
        <end position="191"/>
    </location>
    <ligand>
        <name>substrate</name>
    </ligand>
</feature>
<dbReference type="InterPro" id="IPR012135">
    <property type="entry name" value="Dihydroorotate_DH_1_2"/>
</dbReference>
<dbReference type="InterPro" id="IPR033888">
    <property type="entry name" value="DHOD_1B"/>
</dbReference>
<dbReference type="NCBIfam" id="TIGR01037">
    <property type="entry name" value="pyrD_sub1_fam"/>
    <property type="match status" value="1"/>
</dbReference>
<feature type="domain" description="Dihydroorotate dehydrogenase catalytic" evidence="10">
    <location>
        <begin position="4"/>
        <end position="280"/>
    </location>
</feature>
<proteinExistence type="inferred from homology"/>
<keyword evidence="7 9" id="KW-0665">Pyrimidine biosynthesis</keyword>
<comment type="function">
    <text evidence="9">Catalyzes the conversion of dihydroorotate to orotate.</text>
</comment>
<evidence type="ECO:0000259" key="10">
    <source>
        <dbReference type="Pfam" id="PF01180"/>
    </source>
</evidence>
<feature type="binding site" evidence="9">
    <location>
        <begin position="69"/>
        <end position="73"/>
    </location>
    <ligand>
        <name>substrate</name>
    </ligand>
</feature>
<feature type="binding site" evidence="9">
    <location>
        <begin position="45"/>
        <end position="46"/>
    </location>
    <ligand>
        <name>FMN</name>
        <dbReference type="ChEBI" id="CHEBI:58210"/>
    </ligand>
</feature>
<reference evidence="11 12" key="1">
    <citation type="submission" date="2018-05" db="EMBL/GenBank/DDBJ databases">
        <title>Genomic Encyclopedia of Type Strains, Phase IV (KMG-IV): sequencing the most valuable type-strain genomes for metagenomic binning, comparative biology and taxonomic classification.</title>
        <authorList>
            <person name="Goeker M."/>
        </authorList>
    </citation>
    <scope>NUCLEOTIDE SEQUENCE [LARGE SCALE GENOMIC DNA]</scope>
    <source>
        <strain evidence="11 12">DSM 24906</strain>
    </source>
</reference>
<evidence type="ECO:0000256" key="4">
    <source>
        <dbReference type="ARBA" id="ARBA00022490"/>
    </source>
</evidence>
<dbReference type="InterPro" id="IPR013785">
    <property type="entry name" value="Aldolase_TIM"/>
</dbReference>
<dbReference type="EC" id="1.3.-.-" evidence="9"/>
<dbReference type="InterPro" id="IPR024920">
    <property type="entry name" value="Dihydroorotate_DH_1"/>
</dbReference>
<dbReference type="InterPro" id="IPR049622">
    <property type="entry name" value="Dihydroorotate_DH_I"/>
</dbReference>
<feature type="binding site" evidence="9">
    <location>
        <begin position="242"/>
        <end position="243"/>
    </location>
    <ligand>
        <name>FMN</name>
        <dbReference type="ChEBI" id="CHEBI:58210"/>
    </ligand>
</feature>
<dbReference type="GO" id="GO:0006207">
    <property type="term" value="P:'de novo' pyrimidine nucleobase biosynthetic process"/>
    <property type="evidence" value="ECO:0007669"/>
    <property type="project" value="InterPro"/>
</dbReference>
<dbReference type="InterPro" id="IPR005720">
    <property type="entry name" value="Dihydroorotate_DH_cat"/>
</dbReference>
<feature type="binding site" evidence="9">
    <location>
        <position position="164"/>
    </location>
    <ligand>
        <name>FMN</name>
        <dbReference type="ChEBI" id="CHEBI:58210"/>
    </ligand>
</feature>
<evidence type="ECO:0000256" key="6">
    <source>
        <dbReference type="ARBA" id="ARBA00022643"/>
    </source>
</evidence>
<organism evidence="11 12">
    <name type="scientific">Oceanotoga teriensis</name>
    <dbReference type="NCBI Taxonomy" id="515440"/>
    <lineage>
        <taxon>Bacteria</taxon>
        <taxon>Thermotogati</taxon>
        <taxon>Thermotogota</taxon>
        <taxon>Thermotogae</taxon>
        <taxon>Petrotogales</taxon>
        <taxon>Petrotogaceae</taxon>
        <taxon>Oceanotoga</taxon>
    </lineage>
</organism>
<evidence type="ECO:0000256" key="7">
    <source>
        <dbReference type="ARBA" id="ARBA00022975"/>
    </source>
</evidence>
<feature type="binding site" evidence="9">
    <location>
        <position position="189"/>
    </location>
    <ligand>
        <name>FMN</name>
        <dbReference type="ChEBI" id="CHEBI:58210"/>
    </ligand>
</feature>
<comment type="similarity">
    <text evidence="3 9">Belongs to the dihydroorotate dehydrogenase family. Type 1 subfamily.</text>
</comment>
<dbReference type="EMBL" id="QGGI01000007">
    <property type="protein sequence ID" value="PWJ95051.1"/>
    <property type="molecule type" value="Genomic_DNA"/>
</dbReference>
<feature type="binding site" evidence="9">
    <location>
        <position position="126"/>
    </location>
    <ligand>
        <name>FMN</name>
        <dbReference type="ChEBI" id="CHEBI:58210"/>
    </ligand>
</feature>
<feature type="binding site" evidence="9">
    <location>
        <position position="126"/>
    </location>
    <ligand>
        <name>substrate</name>
    </ligand>
</feature>
<feature type="active site" description="Nucleophile" evidence="9">
    <location>
        <position position="129"/>
    </location>
</feature>
<dbReference type="Pfam" id="PF01180">
    <property type="entry name" value="DHO_dh"/>
    <property type="match status" value="1"/>
</dbReference>
<keyword evidence="4 9" id="KW-0963">Cytoplasm</keyword>
<evidence type="ECO:0000256" key="5">
    <source>
        <dbReference type="ARBA" id="ARBA00022630"/>
    </source>
</evidence>
<dbReference type="RefSeq" id="WP_109604592.1">
    <property type="nucleotide sequence ID" value="NZ_QGGI01000007.1"/>
</dbReference>
<sequence length="308" mass="34349">MNLLETNLFNKKIKNPFIIASGPCGNFEELSEIIDINNLGGITTKTITKEPKIGNKAPRIVNLNDGLLNSIGLENKGIDYFIENEIKRIEDYNTLKIISIGGYNEYDFEYMIEKIDDYDIDFYELNLSCPNVNKGGATLLNDKKLLSKVIERSCNSTDKPIFLKFGYESNLEELVKIGVYNGASGVTLINTLKGMKIDINTGKPILKMKTGGVSGSFIKPMAVHCIYKIREKFPYLPIIGMGGVFNHEDAIELAMAGANLIGVGTAMMMDPEIVNKIIKNTAFYLSSKNKNFEDIVSKSHERTDNYVL</sequence>
<feature type="binding site" evidence="9">
    <location>
        <position position="45"/>
    </location>
    <ligand>
        <name>substrate</name>
    </ligand>
</feature>
<protein>
    <recommendedName>
        <fullName evidence="9">Dihydroorotate dehydrogenase</fullName>
        <shortName evidence="9">DHOD</shortName>
        <shortName evidence="9">DHODase</shortName>
        <shortName evidence="9">DHOdehase</shortName>
        <ecNumber evidence="9">1.3.-.-</ecNumber>
    </recommendedName>
</protein>
<evidence type="ECO:0000256" key="8">
    <source>
        <dbReference type="ARBA" id="ARBA00023002"/>
    </source>
</evidence>
<dbReference type="HAMAP" id="MF_00224">
    <property type="entry name" value="DHO_dh_type1"/>
    <property type="match status" value="1"/>
</dbReference>
<evidence type="ECO:0000256" key="3">
    <source>
        <dbReference type="ARBA" id="ARBA00008008"/>
    </source>
</evidence>
<evidence type="ECO:0000256" key="2">
    <source>
        <dbReference type="ARBA" id="ARBA00004725"/>
    </source>
</evidence>
<dbReference type="PIRSF" id="PIRSF000164">
    <property type="entry name" value="DHO_oxidase"/>
    <property type="match status" value="1"/>
</dbReference>
<keyword evidence="5 9" id="KW-0285">Flavoprotein</keyword>
<comment type="caution">
    <text evidence="11">The sequence shown here is derived from an EMBL/GenBank/DDBJ whole genome shotgun (WGS) entry which is preliminary data.</text>
</comment>
<dbReference type="PANTHER" id="PTHR48109:SF1">
    <property type="entry name" value="DIHYDROOROTATE DEHYDROGENASE (FUMARATE)"/>
    <property type="match status" value="1"/>
</dbReference>
<dbReference type="GO" id="GO:0005737">
    <property type="term" value="C:cytoplasm"/>
    <property type="evidence" value="ECO:0007669"/>
    <property type="project" value="UniProtKB-SubCell"/>
</dbReference>
<feature type="binding site" evidence="9">
    <location>
        <position position="21"/>
    </location>
    <ligand>
        <name>FMN</name>
        <dbReference type="ChEBI" id="CHEBI:58210"/>
    </ligand>
</feature>
<comment type="cofactor">
    <cofactor evidence="9">
        <name>FMN</name>
        <dbReference type="ChEBI" id="CHEBI:58210"/>
    </cofactor>
    <text evidence="9">Binds 1 FMN per subunit.</text>
</comment>
<evidence type="ECO:0000256" key="9">
    <source>
        <dbReference type="HAMAP-Rule" id="MF_00224"/>
    </source>
</evidence>
<dbReference type="Gene3D" id="3.20.20.70">
    <property type="entry name" value="Aldolase class I"/>
    <property type="match status" value="1"/>
</dbReference>
<dbReference type="InterPro" id="IPR050074">
    <property type="entry name" value="DHO_dehydrogenase"/>
</dbReference>
<dbReference type="GO" id="GO:0044205">
    <property type="term" value="P:'de novo' UMP biosynthetic process"/>
    <property type="evidence" value="ECO:0007669"/>
    <property type="project" value="UniProtKB-UniRule"/>
</dbReference>
<dbReference type="GO" id="GO:0004152">
    <property type="term" value="F:dihydroorotate dehydrogenase activity"/>
    <property type="evidence" value="ECO:0007669"/>
    <property type="project" value="UniProtKB-UniRule"/>
</dbReference>
<dbReference type="Proteomes" id="UP000245921">
    <property type="component" value="Unassembled WGS sequence"/>
</dbReference>
<dbReference type="PROSITE" id="PS00912">
    <property type="entry name" value="DHODEHASE_2"/>
    <property type="match status" value="1"/>
</dbReference>